<feature type="transmembrane region" description="Helical" evidence="4">
    <location>
        <begin position="139"/>
        <end position="165"/>
    </location>
</feature>
<feature type="transmembrane region" description="Helical" evidence="4">
    <location>
        <begin position="83"/>
        <end position="102"/>
    </location>
</feature>
<proteinExistence type="predicted"/>
<dbReference type="AlphaFoldDB" id="A0A6J4V7C7"/>
<evidence type="ECO:0000256" key="2">
    <source>
        <dbReference type="ARBA" id="ARBA00022989"/>
    </source>
</evidence>
<feature type="transmembrane region" description="Helical" evidence="4">
    <location>
        <begin position="210"/>
        <end position="231"/>
    </location>
</feature>
<evidence type="ECO:0000256" key="4">
    <source>
        <dbReference type="SAM" id="Phobius"/>
    </source>
</evidence>
<feature type="transmembrane region" description="Helical" evidence="4">
    <location>
        <begin position="369"/>
        <end position="389"/>
    </location>
</feature>
<evidence type="ECO:0000256" key="3">
    <source>
        <dbReference type="ARBA" id="ARBA00023136"/>
    </source>
</evidence>
<reference evidence="6" key="1">
    <citation type="submission" date="2020-02" db="EMBL/GenBank/DDBJ databases">
        <authorList>
            <person name="Meier V. D."/>
        </authorList>
    </citation>
    <scope>NUCLEOTIDE SEQUENCE</scope>
    <source>
        <strain evidence="6">AVDCRST_MAG86</strain>
    </source>
</reference>
<evidence type="ECO:0000256" key="1">
    <source>
        <dbReference type="ARBA" id="ARBA00022692"/>
    </source>
</evidence>
<dbReference type="GO" id="GO:0022857">
    <property type="term" value="F:transmembrane transporter activity"/>
    <property type="evidence" value="ECO:0007669"/>
    <property type="project" value="InterPro"/>
</dbReference>
<name>A0A6J4V7C7_9DEIN</name>
<keyword evidence="3 4" id="KW-0472">Membrane</keyword>
<keyword evidence="1 4" id="KW-0812">Transmembrane</keyword>
<dbReference type="PANTHER" id="PTHR43129:SF1">
    <property type="entry name" value="FOSMIDOMYCIN RESISTANCE PROTEIN"/>
    <property type="match status" value="1"/>
</dbReference>
<accession>A0A6J4V7C7</accession>
<dbReference type="EMBL" id="CADCWP010000121">
    <property type="protein sequence ID" value="CAA9570743.1"/>
    <property type="molecule type" value="Genomic_DNA"/>
</dbReference>
<dbReference type="PROSITE" id="PS50850">
    <property type="entry name" value="MFS"/>
    <property type="match status" value="1"/>
</dbReference>
<feature type="domain" description="Major facilitator superfamily (MFS) profile" evidence="5">
    <location>
        <begin position="3"/>
        <end position="393"/>
    </location>
</feature>
<organism evidence="6">
    <name type="scientific">uncultured Truepera sp</name>
    <dbReference type="NCBI Taxonomy" id="543023"/>
    <lineage>
        <taxon>Bacteria</taxon>
        <taxon>Thermotogati</taxon>
        <taxon>Deinococcota</taxon>
        <taxon>Deinococci</taxon>
        <taxon>Trueperales</taxon>
        <taxon>Trueperaceae</taxon>
        <taxon>Truepera</taxon>
        <taxon>environmental samples</taxon>
    </lineage>
</organism>
<sequence>MATTATASNRIVLTGVSLSTLLIAVHATNDAFTSMLAALLPTLQLRFGLTEATLALLVATLSFSSSVVQPFFGALADRLGRRLVGALGIITSSSLLSLMGVVPDVALLFVLLFVGGLGSAAFHPAGTSMARDAGGDNKALTVSLFSAGGTIGLALGPSIILLIARTVGLEFSPLLMLPGVVLGVAMYFLIPPQPKTDTAVNPKLFDLELFRGPVGVLCVSGTLRSVSYVTFTNAVPLYLVSQGLARDSAVISSTLLAFSLAAGFGGVVAGALGRRVSPQLLITGTMVLALPMFYAIFLVPAGSPLYFVCVTLAGALINAGLPLMVVAAQDLAPHAVGTASGMLMGFTWGSAGVLYILNGWVQQHFGLTVAMQLSYLSLIPGAVLAFWVLRRYSSTR</sequence>
<gene>
    <name evidence="6" type="ORF">AVDCRST_MAG86-1742</name>
</gene>
<dbReference type="Pfam" id="PF07690">
    <property type="entry name" value="MFS_1"/>
    <property type="match status" value="1"/>
</dbReference>
<feature type="transmembrane region" description="Helical" evidence="4">
    <location>
        <begin position="280"/>
        <end position="299"/>
    </location>
</feature>
<dbReference type="InterPro" id="IPR011701">
    <property type="entry name" value="MFS"/>
</dbReference>
<keyword evidence="2 4" id="KW-1133">Transmembrane helix</keyword>
<feature type="transmembrane region" description="Helical" evidence="4">
    <location>
        <begin position="305"/>
        <end position="328"/>
    </location>
</feature>
<dbReference type="Gene3D" id="1.20.1250.20">
    <property type="entry name" value="MFS general substrate transporter like domains"/>
    <property type="match status" value="2"/>
</dbReference>
<feature type="transmembrane region" description="Helical" evidence="4">
    <location>
        <begin position="171"/>
        <end position="190"/>
    </location>
</feature>
<dbReference type="CDD" id="cd17478">
    <property type="entry name" value="MFS_FsR"/>
    <property type="match status" value="1"/>
</dbReference>
<feature type="transmembrane region" description="Helical" evidence="4">
    <location>
        <begin position="51"/>
        <end position="76"/>
    </location>
</feature>
<dbReference type="InterPro" id="IPR020846">
    <property type="entry name" value="MFS_dom"/>
</dbReference>
<dbReference type="InterPro" id="IPR036259">
    <property type="entry name" value="MFS_trans_sf"/>
</dbReference>
<evidence type="ECO:0000259" key="5">
    <source>
        <dbReference type="PROSITE" id="PS50850"/>
    </source>
</evidence>
<feature type="transmembrane region" description="Helical" evidence="4">
    <location>
        <begin position="108"/>
        <end position="127"/>
    </location>
</feature>
<dbReference type="GO" id="GO:0005886">
    <property type="term" value="C:plasma membrane"/>
    <property type="evidence" value="ECO:0007669"/>
    <property type="project" value="TreeGrafter"/>
</dbReference>
<feature type="transmembrane region" description="Helical" evidence="4">
    <location>
        <begin position="335"/>
        <end position="357"/>
    </location>
</feature>
<feature type="transmembrane region" description="Helical" evidence="4">
    <location>
        <begin position="251"/>
        <end position="273"/>
    </location>
</feature>
<dbReference type="PANTHER" id="PTHR43129">
    <property type="entry name" value="FOSMIDOMYCIN RESISTANCE PROTEIN"/>
    <property type="match status" value="1"/>
</dbReference>
<evidence type="ECO:0000313" key="6">
    <source>
        <dbReference type="EMBL" id="CAA9570743.1"/>
    </source>
</evidence>
<protein>
    <recommendedName>
        <fullName evidence="5">Major facilitator superfamily (MFS) profile domain-containing protein</fullName>
    </recommendedName>
</protein>
<dbReference type="SUPFAM" id="SSF103473">
    <property type="entry name" value="MFS general substrate transporter"/>
    <property type="match status" value="1"/>
</dbReference>